<feature type="non-terminal residue" evidence="2">
    <location>
        <position position="372"/>
    </location>
</feature>
<feature type="non-terminal residue" evidence="2">
    <location>
        <position position="1"/>
    </location>
</feature>
<sequence length="372" mass="42065">ILIELETALLDDTPHWYKLQTHDVSSIPLPQPSPYLPRRHVQGDSPSKKLQRSHRIIDTEFDDGLIGGTKGGERNSRERDRGSTLAVPEHQRPIQHRSRSVSPHREDTCRARSRPPHVPMQRSLDEIHHNHHHSRSPSHYHESSLEHQRSGDSDFEYSEDSEILEMHRSIRGGSAECLHTNSSTLPACLKSKPYTRQEGGATLPRSILTHRVLRFTDEVTVSDLQPSLDRVRSASTTCLRPDTNFHSSDRDRAHPHCSPSPTVISGRRGRQLPQLPAKSSSIEQALVVEERARQLPMKVHSYRPSAYHDSQKDLQTKREMYAEQRRSSDNMSARSSDSDMSDVSALSRASSASRLSSTSYMSIQSERPGGRL</sequence>
<gene>
    <name evidence="2" type="ORF">CHARACLAT_012379</name>
</gene>
<dbReference type="PANTHER" id="PTHR12157:SF18">
    <property type="entry name" value="REGULATING SYNAPTIC MEMBRANE EXOCYTOSIS PROTEIN 1"/>
    <property type="match status" value="1"/>
</dbReference>
<dbReference type="Proteomes" id="UP001352852">
    <property type="component" value="Unassembled WGS sequence"/>
</dbReference>
<evidence type="ECO:0000256" key="1">
    <source>
        <dbReference type="SAM" id="MobiDB-lite"/>
    </source>
</evidence>
<proteinExistence type="predicted"/>
<feature type="region of interest" description="Disordered" evidence="1">
    <location>
        <begin position="321"/>
        <end position="372"/>
    </location>
</feature>
<feature type="compositionally biased region" description="Basic and acidic residues" evidence="1">
    <location>
        <begin position="139"/>
        <end position="152"/>
    </location>
</feature>
<feature type="region of interest" description="Disordered" evidence="1">
    <location>
        <begin position="62"/>
        <end position="158"/>
    </location>
</feature>
<feature type="compositionally biased region" description="Basic and acidic residues" evidence="1">
    <location>
        <begin position="71"/>
        <end position="82"/>
    </location>
</feature>
<name>A0ABU7DQH3_9TELE</name>
<dbReference type="InterPro" id="IPR039032">
    <property type="entry name" value="Rim-like"/>
</dbReference>
<dbReference type="PANTHER" id="PTHR12157">
    <property type="entry name" value="REGULATING SYNAPTIC MEMBRANE EXOCYTOSIS PROTEIN"/>
    <property type="match status" value="1"/>
</dbReference>
<feature type="compositionally biased region" description="Low complexity" evidence="1">
    <location>
        <begin position="341"/>
        <end position="357"/>
    </location>
</feature>
<dbReference type="EMBL" id="JAHUTJ010033646">
    <property type="protein sequence ID" value="MED6277338.1"/>
    <property type="molecule type" value="Genomic_DNA"/>
</dbReference>
<reference evidence="2 3" key="1">
    <citation type="submission" date="2021-06" db="EMBL/GenBank/DDBJ databases">
        <authorList>
            <person name="Palmer J.M."/>
        </authorList>
    </citation>
    <scope>NUCLEOTIDE SEQUENCE [LARGE SCALE GENOMIC DNA]</scope>
    <source>
        <strain evidence="2 3">CL_MEX2019</strain>
        <tissue evidence="2">Muscle</tissue>
    </source>
</reference>
<organism evidence="2 3">
    <name type="scientific">Characodon lateralis</name>
    <dbReference type="NCBI Taxonomy" id="208331"/>
    <lineage>
        <taxon>Eukaryota</taxon>
        <taxon>Metazoa</taxon>
        <taxon>Chordata</taxon>
        <taxon>Craniata</taxon>
        <taxon>Vertebrata</taxon>
        <taxon>Euteleostomi</taxon>
        <taxon>Actinopterygii</taxon>
        <taxon>Neopterygii</taxon>
        <taxon>Teleostei</taxon>
        <taxon>Neoteleostei</taxon>
        <taxon>Acanthomorphata</taxon>
        <taxon>Ovalentaria</taxon>
        <taxon>Atherinomorphae</taxon>
        <taxon>Cyprinodontiformes</taxon>
        <taxon>Goodeidae</taxon>
        <taxon>Characodon</taxon>
    </lineage>
</organism>
<keyword evidence="3" id="KW-1185">Reference proteome</keyword>
<evidence type="ECO:0000313" key="2">
    <source>
        <dbReference type="EMBL" id="MED6277338.1"/>
    </source>
</evidence>
<feature type="compositionally biased region" description="Basic residues" evidence="1">
    <location>
        <begin position="129"/>
        <end position="138"/>
    </location>
</feature>
<accession>A0ABU7DQH3</accession>
<comment type="caution">
    <text evidence="2">The sequence shown here is derived from an EMBL/GenBank/DDBJ whole genome shotgun (WGS) entry which is preliminary data.</text>
</comment>
<feature type="region of interest" description="Disordered" evidence="1">
    <location>
        <begin position="242"/>
        <end position="282"/>
    </location>
</feature>
<evidence type="ECO:0000313" key="3">
    <source>
        <dbReference type="Proteomes" id="UP001352852"/>
    </source>
</evidence>
<protein>
    <submittedName>
        <fullName evidence="2">Uncharacterized protein</fullName>
    </submittedName>
</protein>